<comment type="pathway">
    <text evidence="5">Cofactor biosynthesis; adenosylcobalamin biosynthesis; adenosylcobalamin from cob(II)yrinate a,c-diamide: step 6/7.</text>
</comment>
<gene>
    <name evidence="20" type="ORF">C1I91_26140</name>
</gene>
<dbReference type="Pfam" id="PF02283">
    <property type="entry name" value="CobU"/>
    <property type="match status" value="1"/>
</dbReference>
<dbReference type="UniPathway" id="UPA00148">
    <property type="reaction ID" value="UER00236"/>
</dbReference>
<dbReference type="RefSeq" id="WP_128215547.1">
    <property type="nucleotide sequence ID" value="NZ_CP025746.1"/>
</dbReference>
<keyword evidence="15 19" id="KW-0342">GTP-binding</keyword>
<keyword evidence="13 20" id="KW-0418">Kinase</keyword>
<evidence type="ECO:0000256" key="2">
    <source>
        <dbReference type="ARBA" id="ARBA00000711"/>
    </source>
</evidence>
<dbReference type="NCBIfam" id="NF004469">
    <property type="entry name" value="PRK05800.1"/>
    <property type="match status" value="1"/>
</dbReference>
<comment type="pathway">
    <text evidence="6">Cofactor biosynthesis; adenosylcobalamin biosynthesis; adenosylcobalamin from cob(II)yrinate a,c-diamide: step 5/7.</text>
</comment>
<evidence type="ECO:0000256" key="19">
    <source>
        <dbReference type="PIRSR" id="PIRSR006135-2"/>
    </source>
</evidence>
<dbReference type="PANTHER" id="PTHR34848:SF1">
    <property type="entry name" value="BIFUNCTIONAL ADENOSYLCOBALAMIN BIOSYNTHESIS PROTEIN COBU"/>
    <property type="match status" value="1"/>
</dbReference>
<evidence type="ECO:0000256" key="1">
    <source>
        <dbReference type="ARBA" id="ARBA00000312"/>
    </source>
</evidence>
<dbReference type="GO" id="GO:0005524">
    <property type="term" value="F:ATP binding"/>
    <property type="evidence" value="ECO:0007669"/>
    <property type="project" value="UniProtKB-KW"/>
</dbReference>
<sequence>MITLVTGGARSGKSSFGESLLKDLRKVLYIATSIPFDEEMKERVKKHKNQRPDYWDTLEAYKNFKGEFSNIIYQEYDGIIVDCITIMISNILLESFNEDKENDYGLLEDNIMCQVDELIKVLKNTGCKVVIVTNEVGSGIVPENKLSREFRDIAGRVNQRIAKAADEVYLVVSGLPVRIKGE</sequence>
<reference evidence="20 21" key="1">
    <citation type="submission" date="2018-01" db="EMBL/GenBank/DDBJ databases">
        <title>Genome Sequencing and Assembly of Anaerobacter polyendosporus strain CT4.</title>
        <authorList>
            <person name="Tachaapaikoon C."/>
            <person name="Sutheeworapong S."/>
            <person name="Jenjaroenpun P."/>
            <person name="Wongsurawat T."/>
            <person name="Nookeaw I."/>
            <person name="Cheawchanlertfa P."/>
            <person name="Kosugi A."/>
            <person name="Cheevadhanarak S."/>
            <person name="Ratanakhanokchai K."/>
        </authorList>
    </citation>
    <scope>NUCLEOTIDE SEQUENCE [LARGE SCALE GENOMIC DNA]</scope>
    <source>
        <strain evidence="20 21">CT4</strain>
    </source>
</reference>
<comment type="catalytic activity">
    <reaction evidence="3">
        <text>adenosylcob(III)inamide + GTP = adenosylcob(III)inamide phosphate + GDP + H(+)</text>
        <dbReference type="Rhea" id="RHEA:15765"/>
        <dbReference type="ChEBI" id="CHEBI:2480"/>
        <dbReference type="ChEBI" id="CHEBI:15378"/>
        <dbReference type="ChEBI" id="CHEBI:37565"/>
        <dbReference type="ChEBI" id="CHEBI:58189"/>
        <dbReference type="ChEBI" id="CHEBI:58502"/>
        <dbReference type="EC" id="2.7.1.156"/>
    </reaction>
</comment>
<dbReference type="EC" id="2.7.1.156" evidence="8"/>
<evidence type="ECO:0000256" key="11">
    <source>
        <dbReference type="ARBA" id="ARBA00022679"/>
    </source>
</evidence>
<evidence type="ECO:0000256" key="16">
    <source>
        <dbReference type="ARBA" id="ARBA00029570"/>
    </source>
</evidence>
<dbReference type="EMBL" id="CP025746">
    <property type="protein sequence ID" value="QAA34836.1"/>
    <property type="molecule type" value="Genomic_DNA"/>
</dbReference>
<evidence type="ECO:0000256" key="12">
    <source>
        <dbReference type="ARBA" id="ARBA00022741"/>
    </source>
</evidence>
<keyword evidence="14" id="KW-0067">ATP-binding</keyword>
<protein>
    <recommendedName>
        <fullName evidence="16">Adenosylcobinamide kinase</fullName>
        <ecNumber evidence="8">2.7.1.156</ecNumber>
        <ecNumber evidence="9">2.7.7.62</ecNumber>
    </recommendedName>
    <alternativeName>
        <fullName evidence="17">Adenosylcobinamide-phosphate guanylyltransferase</fullName>
    </alternativeName>
</protein>
<comment type="similarity">
    <text evidence="7">Belongs to the CobU/CobP family.</text>
</comment>
<dbReference type="GO" id="GO:0005525">
    <property type="term" value="F:GTP binding"/>
    <property type="evidence" value="ECO:0007669"/>
    <property type="project" value="UniProtKB-KW"/>
</dbReference>
<dbReference type="GO" id="GO:0009236">
    <property type="term" value="P:cobalamin biosynthetic process"/>
    <property type="evidence" value="ECO:0007669"/>
    <property type="project" value="UniProtKB-UniPathway"/>
</dbReference>
<evidence type="ECO:0000256" key="4">
    <source>
        <dbReference type="ARBA" id="ARBA00003889"/>
    </source>
</evidence>
<evidence type="ECO:0000256" key="9">
    <source>
        <dbReference type="ARBA" id="ARBA00012523"/>
    </source>
</evidence>
<keyword evidence="10" id="KW-0169">Cobalamin biosynthesis</keyword>
<proteinExistence type="inferred from homology"/>
<name>A0A3R5U8K8_9CLOT</name>
<feature type="binding site" evidence="19">
    <location>
        <position position="59"/>
    </location>
    <ligand>
        <name>GTP</name>
        <dbReference type="ChEBI" id="CHEBI:37565"/>
    </ligand>
</feature>
<feature type="binding site" evidence="19">
    <location>
        <begin position="7"/>
        <end position="14"/>
    </location>
    <ligand>
        <name>GTP</name>
        <dbReference type="ChEBI" id="CHEBI:37565"/>
    </ligand>
</feature>
<evidence type="ECO:0000256" key="18">
    <source>
        <dbReference type="PIRSR" id="PIRSR006135-1"/>
    </source>
</evidence>
<dbReference type="OrthoDB" id="9799422at2"/>
<evidence type="ECO:0000313" key="21">
    <source>
        <dbReference type="Proteomes" id="UP000286268"/>
    </source>
</evidence>
<feature type="binding site" evidence="19">
    <location>
        <begin position="48"/>
        <end position="51"/>
    </location>
    <ligand>
        <name>GTP</name>
        <dbReference type="ChEBI" id="CHEBI:37565"/>
    </ligand>
</feature>
<evidence type="ECO:0000256" key="17">
    <source>
        <dbReference type="ARBA" id="ARBA00030571"/>
    </source>
</evidence>
<keyword evidence="21" id="KW-1185">Reference proteome</keyword>
<dbReference type="PIRSF" id="PIRSF006135">
    <property type="entry name" value="CobU"/>
    <property type="match status" value="1"/>
</dbReference>
<dbReference type="EC" id="2.7.7.62" evidence="9"/>
<dbReference type="InterPro" id="IPR003203">
    <property type="entry name" value="CobU/CobP"/>
</dbReference>
<dbReference type="Proteomes" id="UP000286268">
    <property type="component" value="Chromosome"/>
</dbReference>
<evidence type="ECO:0000256" key="15">
    <source>
        <dbReference type="ARBA" id="ARBA00023134"/>
    </source>
</evidence>
<evidence type="ECO:0000256" key="6">
    <source>
        <dbReference type="ARBA" id="ARBA00005159"/>
    </source>
</evidence>
<dbReference type="SUPFAM" id="SSF52540">
    <property type="entry name" value="P-loop containing nucleoside triphosphate hydrolases"/>
    <property type="match status" value="1"/>
</dbReference>
<organism evidence="20 21">
    <name type="scientific">Clostridium manihotivorum</name>
    <dbReference type="NCBI Taxonomy" id="2320868"/>
    <lineage>
        <taxon>Bacteria</taxon>
        <taxon>Bacillati</taxon>
        <taxon>Bacillota</taxon>
        <taxon>Clostridia</taxon>
        <taxon>Eubacteriales</taxon>
        <taxon>Clostridiaceae</taxon>
        <taxon>Clostridium</taxon>
    </lineage>
</organism>
<evidence type="ECO:0000256" key="14">
    <source>
        <dbReference type="ARBA" id="ARBA00022840"/>
    </source>
</evidence>
<feature type="binding site" evidence="19">
    <location>
        <begin position="31"/>
        <end position="33"/>
    </location>
    <ligand>
        <name>GTP</name>
        <dbReference type="ChEBI" id="CHEBI:37565"/>
    </ligand>
</feature>
<comment type="catalytic activity">
    <reaction evidence="2">
        <text>adenosylcob(III)inamide phosphate + GTP + H(+) = adenosylcob(III)inamide-GDP + diphosphate</text>
        <dbReference type="Rhea" id="RHEA:22712"/>
        <dbReference type="ChEBI" id="CHEBI:15378"/>
        <dbReference type="ChEBI" id="CHEBI:33019"/>
        <dbReference type="ChEBI" id="CHEBI:37565"/>
        <dbReference type="ChEBI" id="CHEBI:58502"/>
        <dbReference type="ChEBI" id="CHEBI:60487"/>
        <dbReference type="EC" id="2.7.7.62"/>
    </reaction>
</comment>
<evidence type="ECO:0000256" key="10">
    <source>
        <dbReference type="ARBA" id="ARBA00022573"/>
    </source>
</evidence>
<evidence type="ECO:0000313" key="20">
    <source>
        <dbReference type="EMBL" id="QAA34836.1"/>
    </source>
</evidence>
<feature type="active site" description="GMP-histidine intermediate" evidence="18">
    <location>
        <position position="47"/>
    </location>
</feature>
<dbReference type="AlphaFoldDB" id="A0A3R5U8K8"/>
<evidence type="ECO:0000256" key="7">
    <source>
        <dbReference type="ARBA" id="ARBA00007490"/>
    </source>
</evidence>
<evidence type="ECO:0000256" key="8">
    <source>
        <dbReference type="ARBA" id="ARBA00012016"/>
    </source>
</evidence>
<dbReference type="GO" id="GO:0043752">
    <property type="term" value="F:adenosylcobinamide kinase activity"/>
    <property type="evidence" value="ECO:0007669"/>
    <property type="project" value="UniProtKB-EC"/>
</dbReference>
<dbReference type="CDD" id="cd00544">
    <property type="entry name" value="CobU"/>
    <property type="match status" value="1"/>
</dbReference>
<dbReference type="KEGG" id="cmah:C1I91_26140"/>
<keyword evidence="20" id="KW-0548">Nucleotidyltransferase</keyword>
<dbReference type="PANTHER" id="PTHR34848">
    <property type="match status" value="1"/>
</dbReference>
<accession>A0A3R5U8K8</accession>
<keyword evidence="11 20" id="KW-0808">Transferase</keyword>
<feature type="binding site" evidence="19">
    <location>
        <position position="82"/>
    </location>
    <ligand>
        <name>GTP</name>
        <dbReference type="ChEBI" id="CHEBI:37565"/>
    </ligand>
</feature>
<dbReference type="Gene3D" id="3.40.50.300">
    <property type="entry name" value="P-loop containing nucleotide triphosphate hydrolases"/>
    <property type="match status" value="1"/>
</dbReference>
<comment type="catalytic activity">
    <reaction evidence="1">
        <text>adenosylcob(III)inamide + ATP = adenosylcob(III)inamide phosphate + ADP + H(+)</text>
        <dbReference type="Rhea" id="RHEA:15769"/>
        <dbReference type="ChEBI" id="CHEBI:2480"/>
        <dbReference type="ChEBI" id="CHEBI:15378"/>
        <dbReference type="ChEBI" id="CHEBI:30616"/>
        <dbReference type="ChEBI" id="CHEBI:58502"/>
        <dbReference type="ChEBI" id="CHEBI:456216"/>
        <dbReference type="EC" id="2.7.1.156"/>
    </reaction>
</comment>
<evidence type="ECO:0000256" key="13">
    <source>
        <dbReference type="ARBA" id="ARBA00022777"/>
    </source>
</evidence>
<dbReference type="GO" id="GO:0008820">
    <property type="term" value="F:cobinamide phosphate guanylyltransferase activity"/>
    <property type="evidence" value="ECO:0007669"/>
    <property type="project" value="UniProtKB-EC"/>
</dbReference>
<keyword evidence="12 19" id="KW-0547">Nucleotide-binding</keyword>
<evidence type="ECO:0000256" key="5">
    <source>
        <dbReference type="ARBA" id="ARBA00004692"/>
    </source>
</evidence>
<dbReference type="InterPro" id="IPR027417">
    <property type="entry name" value="P-loop_NTPase"/>
</dbReference>
<evidence type="ECO:0000256" key="3">
    <source>
        <dbReference type="ARBA" id="ARBA00001522"/>
    </source>
</evidence>
<comment type="function">
    <text evidence="4">Catalyzes ATP-dependent phosphorylation of adenosylcobinamide and addition of GMP to adenosylcobinamide phosphate.</text>
</comment>